<organism evidence="3 4">
    <name type="scientific">Bacillus coahuilensis p1.1.43</name>
    <dbReference type="NCBI Taxonomy" id="1150625"/>
    <lineage>
        <taxon>Bacteria</taxon>
        <taxon>Bacillati</taxon>
        <taxon>Bacillota</taxon>
        <taxon>Bacilli</taxon>
        <taxon>Bacillales</taxon>
        <taxon>Bacillaceae</taxon>
        <taxon>Bacillus</taxon>
    </lineage>
</organism>
<dbReference type="GO" id="GO:0016301">
    <property type="term" value="F:kinase activity"/>
    <property type="evidence" value="ECO:0007669"/>
    <property type="project" value="UniProtKB-KW"/>
</dbReference>
<gene>
    <name evidence="3" type="ORF">Q75_14650</name>
</gene>
<sequence length="85" mass="9917">MDNNAKYEKAKRRVLQLKGFYYNFTAFLVIIPMLFVINLMGDAGNWWFVYPLTGWGVLVIIHGISLKIGSGWEEKKIKEFMNKDV</sequence>
<dbReference type="Pfam" id="PF13239">
    <property type="entry name" value="2TM"/>
    <property type="match status" value="1"/>
</dbReference>
<comment type="caution">
    <text evidence="3">The sequence shown here is derived from an EMBL/GenBank/DDBJ whole genome shotgun (WGS) entry which is preliminary data.</text>
</comment>
<keyword evidence="3" id="KW-0418">Kinase</keyword>
<feature type="transmembrane region" description="Helical" evidence="1">
    <location>
        <begin position="47"/>
        <end position="68"/>
    </location>
</feature>
<dbReference type="AlphaFoldDB" id="A0A147K544"/>
<evidence type="ECO:0000313" key="4">
    <source>
        <dbReference type="Proteomes" id="UP000074108"/>
    </source>
</evidence>
<dbReference type="PATRIC" id="fig|1150625.3.peg.3065"/>
<feature type="domain" description="2TM" evidence="2">
    <location>
        <begin position="8"/>
        <end position="82"/>
    </location>
</feature>
<keyword evidence="4" id="KW-1185">Reference proteome</keyword>
<accession>A0A147K544</accession>
<dbReference type="Proteomes" id="UP000074108">
    <property type="component" value="Unassembled WGS sequence"/>
</dbReference>
<keyword evidence="1" id="KW-0812">Transmembrane</keyword>
<keyword evidence="3" id="KW-0808">Transferase</keyword>
<protein>
    <submittedName>
        <fullName evidence="3">Histidine kinase</fullName>
    </submittedName>
</protein>
<dbReference type="InterPro" id="IPR025698">
    <property type="entry name" value="2TM_dom"/>
</dbReference>
<evidence type="ECO:0000256" key="1">
    <source>
        <dbReference type="SAM" id="Phobius"/>
    </source>
</evidence>
<feature type="transmembrane region" description="Helical" evidence="1">
    <location>
        <begin position="20"/>
        <end position="41"/>
    </location>
</feature>
<name>A0A147K544_9BACI</name>
<evidence type="ECO:0000313" key="3">
    <source>
        <dbReference type="EMBL" id="KUP04693.1"/>
    </source>
</evidence>
<dbReference type="EMBL" id="LDYG01000048">
    <property type="protein sequence ID" value="KUP04693.1"/>
    <property type="molecule type" value="Genomic_DNA"/>
</dbReference>
<dbReference type="RefSeq" id="WP_241494463.1">
    <property type="nucleotide sequence ID" value="NZ_LDYG01000048.1"/>
</dbReference>
<reference evidence="3 4" key="1">
    <citation type="journal article" date="2016" name="Front. Microbiol.">
        <title>Microevolution Analysis of Bacillus coahuilensis Unveils Differences in Phosphorus Acquisition Strategies and Their Regulation.</title>
        <authorList>
            <person name="Gomez-Lunar Z."/>
            <person name="Hernandez-Gonzalez I."/>
            <person name="Rodriguez-Torres M.D."/>
            <person name="Souza V."/>
            <person name="Olmedo-Alvarez G."/>
        </authorList>
    </citation>
    <scope>NUCLEOTIDE SEQUENCE [LARGE SCALE GENOMIC DNA]</scope>
    <source>
        <strain evidence="4">p1.1.43</strain>
    </source>
</reference>
<evidence type="ECO:0000259" key="2">
    <source>
        <dbReference type="Pfam" id="PF13239"/>
    </source>
</evidence>
<dbReference type="STRING" id="1150625.Q75_14650"/>
<keyword evidence="1" id="KW-0472">Membrane</keyword>
<proteinExistence type="predicted"/>
<keyword evidence="1" id="KW-1133">Transmembrane helix</keyword>